<name>A0ABS8WU35_DATST</name>
<dbReference type="SUPFAM" id="SSF57850">
    <property type="entry name" value="RING/U-box"/>
    <property type="match status" value="1"/>
</dbReference>
<dbReference type="EMBL" id="JACEIK010011245">
    <property type="protein sequence ID" value="MCE3215553.1"/>
    <property type="molecule type" value="Genomic_DNA"/>
</dbReference>
<dbReference type="InterPro" id="IPR013083">
    <property type="entry name" value="Znf_RING/FYVE/PHD"/>
</dbReference>
<sequence>ITAHFLNNTIPREWYNVRSESPNASMFDPLLDEFVGRRISEIVEHIDGEYAEELQLQEALVASLYTEEGDNQLNNFCEICLDNKESWEMFPNNGCSHSFHYECTSNHILERISLKTKVIGFPGVSCGASFDVNACRFMIPEEARILWDESEVTAGVFMPLFSCPSYMKFPNQVDTSSPAKPGTLLNLMDNHSNAACFATDFHPLFSDDALHPQKVLSFCKISICLPVF</sequence>
<protein>
    <recommendedName>
        <fullName evidence="3">RING-type domain-containing protein</fullName>
    </recommendedName>
</protein>
<keyword evidence="2" id="KW-1185">Reference proteome</keyword>
<reference evidence="1 2" key="1">
    <citation type="journal article" date="2021" name="BMC Genomics">
        <title>Datura genome reveals duplications of psychoactive alkaloid biosynthetic genes and high mutation rate following tissue culture.</title>
        <authorList>
            <person name="Rajewski A."/>
            <person name="Carter-House D."/>
            <person name="Stajich J."/>
            <person name="Litt A."/>
        </authorList>
    </citation>
    <scope>NUCLEOTIDE SEQUENCE [LARGE SCALE GENOMIC DNA]</scope>
    <source>
        <strain evidence="1">AR-01</strain>
    </source>
</reference>
<proteinExistence type="predicted"/>
<comment type="caution">
    <text evidence="1">The sequence shown here is derived from an EMBL/GenBank/DDBJ whole genome shotgun (WGS) entry which is preliminary data.</text>
</comment>
<evidence type="ECO:0000313" key="1">
    <source>
        <dbReference type="EMBL" id="MCE3215553.1"/>
    </source>
</evidence>
<dbReference type="Proteomes" id="UP000823775">
    <property type="component" value="Unassembled WGS sequence"/>
</dbReference>
<organism evidence="1 2">
    <name type="scientific">Datura stramonium</name>
    <name type="common">Jimsonweed</name>
    <name type="synonym">Common thornapple</name>
    <dbReference type="NCBI Taxonomy" id="4076"/>
    <lineage>
        <taxon>Eukaryota</taxon>
        <taxon>Viridiplantae</taxon>
        <taxon>Streptophyta</taxon>
        <taxon>Embryophyta</taxon>
        <taxon>Tracheophyta</taxon>
        <taxon>Spermatophyta</taxon>
        <taxon>Magnoliopsida</taxon>
        <taxon>eudicotyledons</taxon>
        <taxon>Gunneridae</taxon>
        <taxon>Pentapetalae</taxon>
        <taxon>asterids</taxon>
        <taxon>lamiids</taxon>
        <taxon>Solanales</taxon>
        <taxon>Solanaceae</taxon>
        <taxon>Solanoideae</taxon>
        <taxon>Datureae</taxon>
        <taxon>Datura</taxon>
    </lineage>
</organism>
<accession>A0ABS8WU35</accession>
<evidence type="ECO:0000313" key="2">
    <source>
        <dbReference type="Proteomes" id="UP000823775"/>
    </source>
</evidence>
<dbReference type="Gene3D" id="3.30.40.10">
    <property type="entry name" value="Zinc/RING finger domain, C3HC4 (zinc finger)"/>
    <property type="match status" value="1"/>
</dbReference>
<feature type="non-terminal residue" evidence="1">
    <location>
        <position position="1"/>
    </location>
</feature>
<evidence type="ECO:0008006" key="3">
    <source>
        <dbReference type="Google" id="ProtNLM"/>
    </source>
</evidence>
<gene>
    <name evidence="1" type="ORF">HAX54_002784</name>
</gene>